<organism evidence="10 11">
    <name type="scientific">Phycicoccus elongatus Lp2</name>
    <dbReference type="NCBI Taxonomy" id="1193181"/>
    <lineage>
        <taxon>Bacteria</taxon>
        <taxon>Bacillati</taxon>
        <taxon>Actinomycetota</taxon>
        <taxon>Actinomycetes</taxon>
        <taxon>Micrococcales</taxon>
        <taxon>Intrasporangiaceae</taxon>
        <taxon>Phycicoccus</taxon>
    </lineage>
</organism>
<dbReference type="SMART" id="SM00448">
    <property type="entry name" value="REC"/>
    <property type="match status" value="1"/>
</dbReference>
<feature type="modified residue" description="4-aspartylphosphate" evidence="6">
    <location>
        <position position="51"/>
    </location>
</feature>
<dbReference type="InterPro" id="IPR001789">
    <property type="entry name" value="Sig_transdc_resp-reg_receiver"/>
</dbReference>
<comment type="caution">
    <text evidence="10">The sequence shown here is derived from an EMBL/GenBank/DDBJ whole genome shotgun (WGS) entry which is preliminary data.</text>
</comment>
<evidence type="ECO:0000256" key="7">
    <source>
        <dbReference type="PROSITE-ProRule" id="PRU01091"/>
    </source>
</evidence>
<dbReference type="HOGENOM" id="CLU_000445_30_1_11"/>
<evidence type="ECO:0000256" key="1">
    <source>
        <dbReference type="ARBA" id="ARBA00022553"/>
    </source>
</evidence>
<keyword evidence="5" id="KW-0804">Transcription</keyword>
<dbReference type="Pfam" id="PF00486">
    <property type="entry name" value="Trans_reg_C"/>
    <property type="match status" value="1"/>
</dbReference>
<dbReference type="GO" id="GO:0000156">
    <property type="term" value="F:phosphorelay response regulator activity"/>
    <property type="evidence" value="ECO:0007669"/>
    <property type="project" value="TreeGrafter"/>
</dbReference>
<evidence type="ECO:0000256" key="3">
    <source>
        <dbReference type="ARBA" id="ARBA00023015"/>
    </source>
</evidence>
<gene>
    <name evidence="10" type="primary">tcrA</name>
    <name evidence="10" type="ORF">BN10_690035</name>
</gene>
<dbReference type="PROSITE" id="PS51755">
    <property type="entry name" value="OMPR_PHOB"/>
    <property type="match status" value="1"/>
</dbReference>
<dbReference type="InterPro" id="IPR036388">
    <property type="entry name" value="WH-like_DNA-bd_sf"/>
</dbReference>
<accession>N0E4Q9</accession>
<dbReference type="PANTHER" id="PTHR48111:SF28">
    <property type="entry name" value="TRANSCRIPTIONAL REGULATORY PROTEIN TCRX-RELATED"/>
    <property type="match status" value="1"/>
</dbReference>
<sequence length="230" mass="25541">MRCLIIEDERPLAIATAEALKEHGWVVDLAHDGRTGLSMGMQSDYDVICIDIMLPALNGYDVLKHLRAGEVWTPVLMLTAKDGEYDQTDAFELGADDYVTKPFHTSVLAARLSALTRRGAKERPAELAVGDLVLNPATHRVYRGSDEITLTAREFALLQHFMRHPEVVLSKTTLLEEVWDSNYPGADNVVEVYVGYLRKKIDAPFDVISLETVRGRGYRLVPVSSSGPTT</sequence>
<evidence type="ECO:0000256" key="2">
    <source>
        <dbReference type="ARBA" id="ARBA00023012"/>
    </source>
</evidence>
<dbReference type="Pfam" id="PF00072">
    <property type="entry name" value="Response_reg"/>
    <property type="match status" value="1"/>
</dbReference>
<evidence type="ECO:0000259" key="8">
    <source>
        <dbReference type="PROSITE" id="PS50110"/>
    </source>
</evidence>
<reference evidence="10 11" key="1">
    <citation type="journal article" date="2013" name="ISME J.">
        <title>A metabolic model for members of the genus Tetrasphaera involved in enhanced biological phosphorus removal.</title>
        <authorList>
            <person name="Kristiansen R."/>
            <person name="Nguyen H.T.T."/>
            <person name="Saunders A.M."/>
            <person name="Nielsen J.L."/>
            <person name="Wimmer R."/>
            <person name="Le V.Q."/>
            <person name="McIlroy S.J."/>
            <person name="Petrovski S."/>
            <person name="Seviour R.J."/>
            <person name="Calteau A."/>
            <person name="Nielsen K.L."/>
            <person name="Nielsen P.H."/>
        </authorList>
    </citation>
    <scope>NUCLEOTIDE SEQUENCE [LARGE SCALE GENOMIC DNA]</scope>
    <source>
        <strain evidence="10 11">Lp2</strain>
    </source>
</reference>
<dbReference type="PROSITE" id="PS50110">
    <property type="entry name" value="RESPONSE_REGULATORY"/>
    <property type="match status" value="1"/>
</dbReference>
<dbReference type="EMBL" id="CAIZ01000140">
    <property type="protein sequence ID" value="CCH70901.1"/>
    <property type="molecule type" value="Genomic_DNA"/>
</dbReference>
<dbReference type="CDD" id="cd00383">
    <property type="entry name" value="trans_reg_C"/>
    <property type="match status" value="1"/>
</dbReference>
<dbReference type="InterPro" id="IPR001867">
    <property type="entry name" value="OmpR/PhoB-type_DNA-bd"/>
</dbReference>
<keyword evidence="1 6" id="KW-0597">Phosphoprotein</keyword>
<feature type="domain" description="OmpR/PhoB-type" evidence="9">
    <location>
        <begin position="124"/>
        <end position="222"/>
    </location>
</feature>
<dbReference type="Gene3D" id="6.10.250.690">
    <property type="match status" value="1"/>
</dbReference>
<feature type="domain" description="Response regulatory" evidence="8">
    <location>
        <begin position="2"/>
        <end position="116"/>
    </location>
</feature>
<dbReference type="GO" id="GO:0000976">
    <property type="term" value="F:transcription cis-regulatory region binding"/>
    <property type="evidence" value="ECO:0007669"/>
    <property type="project" value="TreeGrafter"/>
</dbReference>
<keyword evidence="4 7" id="KW-0238">DNA-binding</keyword>
<dbReference type="SUPFAM" id="SSF52172">
    <property type="entry name" value="CheY-like"/>
    <property type="match status" value="1"/>
</dbReference>
<name>N0E4Q9_9MICO</name>
<evidence type="ECO:0000313" key="11">
    <source>
        <dbReference type="Proteomes" id="UP000013167"/>
    </source>
</evidence>
<dbReference type="STRING" id="1193181.BN10_690035"/>
<dbReference type="Gene3D" id="3.40.50.2300">
    <property type="match status" value="1"/>
</dbReference>
<evidence type="ECO:0000256" key="5">
    <source>
        <dbReference type="ARBA" id="ARBA00023163"/>
    </source>
</evidence>
<dbReference type="Proteomes" id="UP000013167">
    <property type="component" value="Unassembled WGS sequence"/>
</dbReference>
<feature type="DNA-binding region" description="OmpR/PhoB-type" evidence="7">
    <location>
        <begin position="124"/>
        <end position="222"/>
    </location>
</feature>
<keyword evidence="2" id="KW-0902">Two-component regulatory system</keyword>
<dbReference type="InterPro" id="IPR011006">
    <property type="entry name" value="CheY-like_superfamily"/>
</dbReference>
<dbReference type="Gene3D" id="1.10.10.10">
    <property type="entry name" value="Winged helix-like DNA-binding domain superfamily/Winged helix DNA-binding domain"/>
    <property type="match status" value="1"/>
</dbReference>
<dbReference type="InterPro" id="IPR039420">
    <property type="entry name" value="WalR-like"/>
</dbReference>
<dbReference type="GO" id="GO:0005829">
    <property type="term" value="C:cytosol"/>
    <property type="evidence" value="ECO:0007669"/>
    <property type="project" value="TreeGrafter"/>
</dbReference>
<dbReference type="GO" id="GO:0032993">
    <property type="term" value="C:protein-DNA complex"/>
    <property type="evidence" value="ECO:0007669"/>
    <property type="project" value="TreeGrafter"/>
</dbReference>
<proteinExistence type="predicted"/>
<evidence type="ECO:0000313" key="10">
    <source>
        <dbReference type="EMBL" id="CCH70901.1"/>
    </source>
</evidence>
<dbReference type="RefSeq" id="WP_010850744.1">
    <property type="nucleotide sequence ID" value="NZ_HF570956.1"/>
</dbReference>
<keyword evidence="3" id="KW-0805">Transcription regulation</keyword>
<dbReference type="SMART" id="SM00862">
    <property type="entry name" value="Trans_reg_C"/>
    <property type="match status" value="1"/>
</dbReference>
<evidence type="ECO:0000256" key="4">
    <source>
        <dbReference type="ARBA" id="ARBA00023125"/>
    </source>
</evidence>
<dbReference type="FunFam" id="1.10.10.10:FF:000005">
    <property type="entry name" value="Two-component system response regulator"/>
    <property type="match status" value="1"/>
</dbReference>
<protein>
    <submittedName>
        <fullName evidence="10">Transcriptional regulatory protein tcrA</fullName>
    </submittedName>
</protein>
<dbReference type="OrthoDB" id="9812490at2"/>
<dbReference type="eggNOG" id="COG0745">
    <property type="taxonomic scope" value="Bacteria"/>
</dbReference>
<dbReference type="GO" id="GO:0006355">
    <property type="term" value="P:regulation of DNA-templated transcription"/>
    <property type="evidence" value="ECO:0007669"/>
    <property type="project" value="InterPro"/>
</dbReference>
<keyword evidence="11" id="KW-1185">Reference proteome</keyword>
<dbReference type="AlphaFoldDB" id="N0E4Q9"/>
<evidence type="ECO:0000259" key="9">
    <source>
        <dbReference type="PROSITE" id="PS51755"/>
    </source>
</evidence>
<evidence type="ECO:0000256" key="6">
    <source>
        <dbReference type="PROSITE-ProRule" id="PRU00169"/>
    </source>
</evidence>
<dbReference type="PANTHER" id="PTHR48111">
    <property type="entry name" value="REGULATOR OF RPOS"/>
    <property type="match status" value="1"/>
</dbReference>